<comment type="caution">
    <text evidence="1">The sequence shown here is derived from an EMBL/GenBank/DDBJ whole genome shotgun (WGS) entry which is preliminary data.</text>
</comment>
<dbReference type="EMBL" id="BMZS01000003">
    <property type="protein sequence ID" value="GHD45399.1"/>
    <property type="molecule type" value="Genomic_DNA"/>
</dbReference>
<sequence length="269" mass="29007">MSRQVEDWELSAYVDGELPSHRMEEVRAAAELDARLRRRLDQLLADHHALGELGDSEQFQPREIPPRLARYGADLANALRASDRRPASSQLLPAPLTVWRQVAGLAAAAALGWGAASWAAPQQDDALSSFIDEAAEVHRVASVAPTFSREASASVIESLTRLFAHKLTPPDLSSEGFSLDRVDVAATDTGPAAVFYYTDPEARRLSLILSLDTPTIDSLDDGAAPRVTTHDGLAVSFGRHRDVAYALVGSLPEPNVRLLASRAAATLNN</sequence>
<keyword evidence="2" id="KW-1185">Reference proteome</keyword>
<proteinExistence type="predicted"/>
<accession>A0A918XQT5</accession>
<dbReference type="RefSeq" id="WP_189988171.1">
    <property type="nucleotide sequence ID" value="NZ_BMZS01000003.1"/>
</dbReference>
<dbReference type="Proteomes" id="UP000630353">
    <property type="component" value="Unassembled WGS sequence"/>
</dbReference>
<evidence type="ECO:0000313" key="1">
    <source>
        <dbReference type="EMBL" id="GHD45399.1"/>
    </source>
</evidence>
<dbReference type="AlphaFoldDB" id="A0A918XQT5"/>
<reference evidence="1" key="1">
    <citation type="journal article" date="2014" name="Int. J. Syst. Evol. Microbiol.">
        <title>Complete genome sequence of Corynebacterium casei LMG S-19264T (=DSM 44701T), isolated from a smear-ripened cheese.</title>
        <authorList>
            <consortium name="US DOE Joint Genome Institute (JGI-PGF)"/>
            <person name="Walter F."/>
            <person name="Albersmeier A."/>
            <person name="Kalinowski J."/>
            <person name="Ruckert C."/>
        </authorList>
    </citation>
    <scope>NUCLEOTIDE SEQUENCE</scope>
    <source>
        <strain evidence="1">KCTC 42651</strain>
    </source>
</reference>
<evidence type="ECO:0000313" key="2">
    <source>
        <dbReference type="Proteomes" id="UP000630353"/>
    </source>
</evidence>
<name>A0A918XQT5_9PROT</name>
<organism evidence="1 2">
    <name type="scientific">Thalassobaculum fulvum</name>
    <dbReference type="NCBI Taxonomy" id="1633335"/>
    <lineage>
        <taxon>Bacteria</taxon>
        <taxon>Pseudomonadati</taxon>
        <taxon>Pseudomonadota</taxon>
        <taxon>Alphaproteobacteria</taxon>
        <taxon>Rhodospirillales</taxon>
        <taxon>Thalassobaculaceae</taxon>
        <taxon>Thalassobaculum</taxon>
    </lineage>
</organism>
<evidence type="ECO:0008006" key="3">
    <source>
        <dbReference type="Google" id="ProtNLM"/>
    </source>
</evidence>
<reference evidence="1" key="2">
    <citation type="submission" date="2020-09" db="EMBL/GenBank/DDBJ databases">
        <authorList>
            <person name="Sun Q."/>
            <person name="Kim S."/>
        </authorList>
    </citation>
    <scope>NUCLEOTIDE SEQUENCE</scope>
    <source>
        <strain evidence="1">KCTC 42651</strain>
    </source>
</reference>
<gene>
    <name evidence="1" type="ORF">GCM10017083_13290</name>
</gene>
<protein>
    <recommendedName>
        <fullName evidence="3">Anti-sigma factor</fullName>
    </recommendedName>
</protein>